<feature type="region of interest" description="Disordered" evidence="1">
    <location>
        <begin position="1"/>
        <end position="48"/>
    </location>
</feature>
<dbReference type="Proteomes" id="UP001281003">
    <property type="component" value="Unassembled WGS sequence"/>
</dbReference>
<accession>A0AAE0UEQ3</accession>
<reference evidence="2" key="2">
    <citation type="submission" date="2023-07" db="EMBL/GenBank/DDBJ databases">
        <authorList>
            <consortium name="Lawrence Berkeley National Laboratory"/>
            <person name="Haridas S."/>
            <person name="Hensen N."/>
            <person name="Bonometti L."/>
            <person name="Westerberg I."/>
            <person name="Brannstrom I.O."/>
            <person name="Guillou S."/>
            <person name="Cros-Aarteil S."/>
            <person name="Calhoun S."/>
            <person name="Kuo A."/>
            <person name="Mondo S."/>
            <person name="Pangilinan J."/>
            <person name="Riley R."/>
            <person name="LaButti K."/>
            <person name="Andreopoulos B."/>
            <person name="Lipzen A."/>
            <person name="Chen C."/>
            <person name="Yanf M."/>
            <person name="Daum C."/>
            <person name="Ng V."/>
            <person name="Clum A."/>
            <person name="Steindorff A."/>
            <person name="Ohm R."/>
            <person name="Martin F."/>
            <person name="Silar P."/>
            <person name="Natvig D."/>
            <person name="Lalanne C."/>
            <person name="Gautier V."/>
            <person name="Ament-velasquez S.L."/>
            <person name="Kruys A."/>
            <person name="Hutchinson M.I."/>
            <person name="Powell A.J."/>
            <person name="Barry K."/>
            <person name="Miller A.N."/>
            <person name="Grigoriev I.V."/>
            <person name="Debuchy R."/>
            <person name="Gladieux P."/>
            <person name="Thoren M.H."/>
            <person name="Johannesson H."/>
        </authorList>
    </citation>
    <scope>NUCLEOTIDE SEQUENCE</scope>
    <source>
        <strain evidence="2">FGSC 1904</strain>
    </source>
</reference>
<dbReference type="EMBL" id="JAUTDP010000002">
    <property type="protein sequence ID" value="KAK3401511.1"/>
    <property type="molecule type" value="Genomic_DNA"/>
</dbReference>
<sequence>MGQQPPSKGAGKSDPSTRRPPPPRPYDRFNPDAQRPPPRQPPPAEFDINYRYPTLAEVLARTRLARERVVPPTIKDLLRATGLPNHGALSVVAQMLDEFPDLQAKAKHERDRFDKWVLSSNAESVYDEMRGKLECHADYQRIDELVTKLYLVGSDLKARVAMQLERPSKGNTMRFPGRDGGWYRQVTSYMADEDFAGMVLSKYQTVQKLIDECIAFKPSPVVEEEEEEEEKKVEGGLQLQISMRESRRPGVGDQKVGIKAEEEDEKKQKIKGEKKEERKVHVKIEKEE</sequence>
<evidence type="ECO:0000313" key="3">
    <source>
        <dbReference type="Proteomes" id="UP001281003"/>
    </source>
</evidence>
<name>A0AAE0UEQ3_SORBR</name>
<dbReference type="AlphaFoldDB" id="A0AAE0UEQ3"/>
<proteinExistence type="predicted"/>
<organism evidence="2 3">
    <name type="scientific">Sordaria brevicollis</name>
    <dbReference type="NCBI Taxonomy" id="83679"/>
    <lineage>
        <taxon>Eukaryota</taxon>
        <taxon>Fungi</taxon>
        <taxon>Dikarya</taxon>
        <taxon>Ascomycota</taxon>
        <taxon>Pezizomycotina</taxon>
        <taxon>Sordariomycetes</taxon>
        <taxon>Sordariomycetidae</taxon>
        <taxon>Sordariales</taxon>
        <taxon>Sordariaceae</taxon>
        <taxon>Sordaria</taxon>
    </lineage>
</organism>
<protein>
    <submittedName>
        <fullName evidence="2">Uncharacterized protein</fullName>
    </submittedName>
</protein>
<reference evidence="2" key="1">
    <citation type="journal article" date="2023" name="Mol. Phylogenet. Evol.">
        <title>Genome-scale phylogeny and comparative genomics of the fungal order Sordariales.</title>
        <authorList>
            <person name="Hensen N."/>
            <person name="Bonometti L."/>
            <person name="Westerberg I."/>
            <person name="Brannstrom I.O."/>
            <person name="Guillou S."/>
            <person name="Cros-Aarteil S."/>
            <person name="Calhoun S."/>
            <person name="Haridas S."/>
            <person name="Kuo A."/>
            <person name="Mondo S."/>
            <person name="Pangilinan J."/>
            <person name="Riley R."/>
            <person name="LaButti K."/>
            <person name="Andreopoulos B."/>
            <person name="Lipzen A."/>
            <person name="Chen C."/>
            <person name="Yan M."/>
            <person name="Daum C."/>
            <person name="Ng V."/>
            <person name="Clum A."/>
            <person name="Steindorff A."/>
            <person name="Ohm R.A."/>
            <person name="Martin F."/>
            <person name="Silar P."/>
            <person name="Natvig D.O."/>
            <person name="Lalanne C."/>
            <person name="Gautier V."/>
            <person name="Ament-Velasquez S.L."/>
            <person name="Kruys A."/>
            <person name="Hutchinson M.I."/>
            <person name="Powell A.J."/>
            <person name="Barry K."/>
            <person name="Miller A.N."/>
            <person name="Grigoriev I.V."/>
            <person name="Debuchy R."/>
            <person name="Gladieux P."/>
            <person name="Hiltunen Thoren M."/>
            <person name="Johannesson H."/>
        </authorList>
    </citation>
    <scope>NUCLEOTIDE SEQUENCE</scope>
    <source>
        <strain evidence="2">FGSC 1904</strain>
    </source>
</reference>
<comment type="caution">
    <text evidence="2">The sequence shown here is derived from an EMBL/GenBank/DDBJ whole genome shotgun (WGS) entry which is preliminary data.</text>
</comment>
<feature type="region of interest" description="Disordered" evidence="1">
    <location>
        <begin position="243"/>
        <end position="288"/>
    </location>
</feature>
<feature type="compositionally biased region" description="Pro residues" evidence="1">
    <location>
        <begin position="34"/>
        <end position="44"/>
    </location>
</feature>
<feature type="compositionally biased region" description="Basic and acidic residues" evidence="1">
    <location>
        <begin position="244"/>
        <end position="288"/>
    </location>
</feature>
<gene>
    <name evidence="2" type="ORF">B0T20DRAFT_401912</name>
</gene>
<evidence type="ECO:0000256" key="1">
    <source>
        <dbReference type="SAM" id="MobiDB-lite"/>
    </source>
</evidence>
<evidence type="ECO:0000313" key="2">
    <source>
        <dbReference type="EMBL" id="KAK3401511.1"/>
    </source>
</evidence>
<keyword evidence="3" id="KW-1185">Reference proteome</keyword>